<dbReference type="Proteomes" id="UP000615446">
    <property type="component" value="Unassembled WGS sequence"/>
</dbReference>
<gene>
    <name evidence="2" type="ORF">RCL2_001237700</name>
    <name evidence="1" type="ORF">RclHR1_40930002</name>
</gene>
<sequence>MVNGRNRKKWFTTSVFDKPINLHIYTDLATWYPISYVYNWIQGKNIRYIRNSSSPQVYRESLDLFKKFLFRRNFLNRKIEAQLQLNSWADRQALLRGEKPHKDRKGKGKDI</sequence>
<evidence type="ECO:0000313" key="2">
    <source>
        <dbReference type="EMBL" id="GES85292.1"/>
    </source>
</evidence>
<dbReference type="AlphaFoldDB" id="A0A2Z6S9S6"/>
<organism evidence="1 3">
    <name type="scientific">Rhizophagus clarus</name>
    <dbReference type="NCBI Taxonomy" id="94130"/>
    <lineage>
        <taxon>Eukaryota</taxon>
        <taxon>Fungi</taxon>
        <taxon>Fungi incertae sedis</taxon>
        <taxon>Mucoromycota</taxon>
        <taxon>Glomeromycotina</taxon>
        <taxon>Glomeromycetes</taxon>
        <taxon>Glomerales</taxon>
        <taxon>Glomeraceae</taxon>
        <taxon>Rhizophagus</taxon>
    </lineage>
</organism>
<reference evidence="1 3" key="1">
    <citation type="submission" date="2017-11" db="EMBL/GenBank/DDBJ databases">
        <title>The genome of Rhizophagus clarus HR1 reveals common genetic basis of auxotrophy among arbuscular mycorrhizal fungi.</title>
        <authorList>
            <person name="Kobayashi Y."/>
        </authorList>
    </citation>
    <scope>NUCLEOTIDE SEQUENCE [LARGE SCALE GENOMIC DNA]</scope>
    <source>
        <strain evidence="1 3">HR1</strain>
    </source>
</reference>
<dbReference type="EMBL" id="BLAL01000092">
    <property type="protein sequence ID" value="GES85292.1"/>
    <property type="molecule type" value="Genomic_DNA"/>
</dbReference>
<evidence type="ECO:0000313" key="3">
    <source>
        <dbReference type="Proteomes" id="UP000247702"/>
    </source>
</evidence>
<evidence type="ECO:0000313" key="1">
    <source>
        <dbReference type="EMBL" id="GBC01169.1"/>
    </source>
</evidence>
<dbReference type="Proteomes" id="UP000247702">
    <property type="component" value="Unassembled WGS sequence"/>
</dbReference>
<accession>A0A2Z6S9S6</accession>
<comment type="caution">
    <text evidence="1">The sequence shown here is derived from an EMBL/GenBank/DDBJ whole genome shotgun (WGS) entry which is preliminary data.</text>
</comment>
<proteinExistence type="predicted"/>
<name>A0A2Z6S9S6_9GLOM</name>
<reference evidence="2" key="2">
    <citation type="submission" date="2019-10" db="EMBL/GenBank/DDBJ databases">
        <title>Conservation and host-specific expression of non-tandemly repeated heterogenous ribosome RNA gene in arbuscular mycorrhizal fungi.</title>
        <authorList>
            <person name="Maeda T."/>
            <person name="Kobayashi Y."/>
            <person name="Nakagawa T."/>
            <person name="Ezawa T."/>
            <person name="Yamaguchi K."/>
            <person name="Bino T."/>
            <person name="Nishimoto Y."/>
            <person name="Shigenobu S."/>
            <person name="Kawaguchi M."/>
        </authorList>
    </citation>
    <scope>NUCLEOTIDE SEQUENCE</scope>
    <source>
        <strain evidence="2">HR1</strain>
    </source>
</reference>
<keyword evidence="3" id="KW-1185">Reference proteome</keyword>
<dbReference type="OrthoDB" id="2447884at2759"/>
<protein>
    <submittedName>
        <fullName evidence="1">Uncharacterized protein</fullName>
    </submittedName>
</protein>
<dbReference type="EMBL" id="BEXD01003439">
    <property type="protein sequence ID" value="GBC01169.1"/>
    <property type="molecule type" value="Genomic_DNA"/>
</dbReference>